<sequence>MLGDAPFKIVGMTGVIATVGTAENVHPKHFIYP</sequence>
<dbReference type="Proteomes" id="UP000839052">
    <property type="component" value="Chromosome"/>
</dbReference>
<evidence type="ECO:0000313" key="2">
    <source>
        <dbReference type="Proteomes" id="UP000839052"/>
    </source>
</evidence>
<evidence type="ECO:0000313" key="1">
    <source>
        <dbReference type="EMBL" id="CAG9931625.1"/>
    </source>
</evidence>
<dbReference type="EMBL" id="OU912926">
    <property type="protein sequence ID" value="CAG9931625.1"/>
    <property type="molecule type" value="Genomic_DNA"/>
</dbReference>
<accession>A0ABN8AFV6</accession>
<protein>
    <submittedName>
        <fullName evidence="1">Uncharacterized protein</fullName>
    </submittedName>
</protein>
<reference evidence="1 2" key="1">
    <citation type="submission" date="2021-10" db="EMBL/GenBank/DDBJ databases">
        <authorList>
            <person name="Koch H."/>
        </authorList>
    </citation>
    <scope>NUCLEOTIDE SEQUENCE [LARGE SCALE GENOMIC DNA]</scope>
    <source>
        <strain evidence="1">6680</strain>
    </source>
</reference>
<name>A0ABN8AFV6_9PROT</name>
<gene>
    <name evidence="1" type="ORF">NTG6680_0372</name>
</gene>
<proteinExistence type="predicted"/>
<organism evidence="1 2">
    <name type="scientific">Candidatus Nitrotoga arctica</name>
    <dbReference type="NCBI Taxonomy" id="453162"/>
    <lineage>
        <taxon>Bacteria</taxon>
        <taxon>Pseudomonadati</taxon>
        <taxon>Pseudomonadota</taxon>
        <taxon>Betaproteobacteria</taxon>
        <taxon>Nitrosomonadales</taxon>
        <taxon>Gallionellaceae</taxon>
        <taxon>Candidatus Nitrotoga</taxon>
    </lineage>
</organism>
<keyword evidence="2" id="KW-1185">Reference proteome</keyword>